<comment type="subcellular location">
    <subcellularLocation>
        <location evidence="1">Cell outer membrane</location>
    </subcellularLocation>
</comment>
<accession>A0A840HXM2</accession>
<feature type="signal peptide" evidence="5">
    <location>
        <begin position="1"/>
        <end position="25"/>
    </location>
</feature>
<dbReference type="CDD" id="cd07185">
    <property type="entry name" value="OmpA_C-like"/>
    <property type="match status" value="1"/>
</dbReference>
<reference evidence="7 8" key="1">
    <citation type="submission" date="2020-08" db="EMBL/GenBank/DDBJ databases">
        <title>Genomic Encyclopedia of Type Strains, Phase IV (KMG-IV): sequencing the most valuable type-strain genomes for metagenomic binning, comparative biology and taxonomic classification.</title>
        <authorList>
            <person name="Goeker M."/>
        </authorList>
    </citation>
    <scope>NUCLEOTIDE SEQUENCE [LARGE SCALE GENOMIC DNA]</scope>
    <source>
        <strain evidence="7 8">DSM 7465</strain>
    </source>
</reference>
<evidence type="ECO:0000256" key="2">
    <source>
        <dbReference type="ARBA" id="ARBA00023136"/>
    </source>
</evidence>
<comment type="caution">
    <text evidence="7">The sequence shown here is derived from an EMBL/GenBank/DDBJ whole genome shotgun (WGS) entry which is preliminary data.</text>
</comment>
<dbReference type="Proteomes" id="UP000575068">
    <property type="component" value="Unassembled WGS sequence"/>
</dbReference>
<evidence type="ECO:0000256" key="4">
    <source>
        <dbReference type="PROSITE-ProRule" id="PRU00473"/>
    </source>
</evidence>
<feature type="chain" id="PRO_5033041843" evidence="5">
    <location>
        <begin position="26"/>
        <end position="243"/>
    </location>
</feature>
<dbReference type="PRINTS" id="PR01021">
    <property type="entry name" value="OMPADOMAIN"/>
</dbReference>
<dbReference type="SUPFAM" id="SSF103088">
    <property type="entry name" value="OmpA-like"/>
    <property type="match status" value="1"/>
</dbReference>
<dbReference type="PROSITE" id="PS51123">
    <property type="entry name" value="OMPA_2"/>
    <property type="match status" value="1"/>
</dbReference>
<keyword evidence="8" id="KW-1185">Reference proteome</keyword>
<keyword evidence="3" id="KW-0998">Cell outer membrane</keyword>
<feature type="domain" description="OmpA-like" evidence="6">
    <location>
        <begin position="120"/>
        <end position="237"/>
    </location>
</feature>
<dbReference type="InterPro" id="IPR036737">
    <property type="entry name" value="OmpA-like_sf"/>
</dbReference>
<dbReference type="InterPro" id="IPR050330">
    <property type="entry name" value="Bact_OuterMem_StrucFunc"/>
</dbReference>
<dbReference type="AlphaFoldDB" id="A0A840HXM2"/>
<evidence type="ECO:0000256" key="1">
    <source>
        <dbReference type="ARBA" id="ARBA00004442"/>
    </source>
</evidence>
<evidence type="ECO:0000256" key="5">
    <source>
        <dbReference type="SAM" id="SignalP"/>
    </source>
</evidence>
<dbReference type="Gene3D" id="3.30.1330.60">
    <property type="entry name" value="OmpA-like domain"/>
    <property type="match status" value="1"/>
</dbReference>
<evidence type="ECO:0000313" key="8">
    <source>
        <dbReference type="Proteomes" id="UP000575068"/>
    </source>
</evidence>
<evidence type="ECO:0000256" key="3">
    <source>
        <dbReference type="ARBA" id="ARBA00023237"/>
    </source>
</evidence>
<evidence type="ECO:0000259" key="6">
    <source>
        <dbReference type="PROSITE" id="PS51123"/>
    </source>
</evidence>
<dbReference type="InterPro" id="IPR006664">
    <property type="entry name" value="OMP_bac"/>
</dbReference>
<name>A0A840HXM2_9SPHN</name>
<dbReference type="EMBL" id="JACHOV010000009">
    <property type="protein sequence ID" value="MBB4642144.1"/>
    <property type="molecule type" value="Genomic_DNA"/>
</dbReference>
<organism evidence="7 8">
    <name type="scientific">Rhizorhapis suberifaciens</name>
    <name type="common">corky root of lettuce</name>
    <dbReference type="NCBI Taxonomy" id="13656"/>
    <lineage>
        <taxon>Bacteria</taxon>
        <taxon>Pseudomonadati</taxon>
        <taxon>Pseudomonadota</taxon>
        <taxon>Alphaproteobacteria</taxon>
        <taxon>Sphingomonadales</taxon>
        <taxon>Sphingomonadaceae</taxon>
        <taxon>Rhizorhapis</taxon>
    </lineage>
</organism>
<protein>
    <submittedName>
        <fullName evidence="7">Outer membrane protein OmpA-like peptidoglycan-associated protein</fullName>
    </submittedName>
</protein>
<dbReference type="InterPro" id="IPR006665">
    <property type="entry name" value="OmpA-like"/>
</dbReference>
<dbReference type="Pfam" id="PF00691">
    <property type="entry name" value="OmpA"/>
    <property type="match status" value="1"/>
</dbReference>
<sequence length="243" mass="25304">MRMKLLSIAAMTVTPLFMAAPAAHAVTRSPLLDLGKAELKGEVQTRYDAAVTASKTDDVRRSDDARFTWASEAKAQCGIALGFLKSGTVDEDSVNRCDASSARLTAPPAAPSMPAAPTASADCPPDMKALVFFDWNLDTPLPEAGATISQLAGLRTSCGWTSFKVIGHTDKSGADIYNNGLSMRRAANVAAIMGQAGIASGDVTTEALGESQSLVETADGVREAQNRRVEIVAVTGGQVMGGQ</sequence>
<proteinExistence type="predicted"/>
<keyword evidence="5" id="KW-0732">Signal</keyword>
<keyword evidence="2 4" id="KW-0472">Membrane</keyword>
<dbReference type="PANTHER" id="PTHR30329:SF21">
    <property type="entry name" value="LIPOPROTEIN YIAD-RELATED"/>
    <property type="match status" value="1"/>
</dbReference>
<dbReference type="PANTHER" id="PTHR30329">
    <property type="entry name" value="STATOR ELEMENT OF FLAGELLAR MOTOR COMPLEX"/>
    <property type="match status" value="1"/>
</dbReference>
<gene>
    <name evidence="7" type="ORF">HNQ99_002466</name>
</gene>
<dbReference type="GO" id="GO:0009279">
    <property type="term" value="C:cell outer membrane"/>
    <property type="evidence" value="ECO:0007669"/>
    <property type="project" value="UniProtKB-SubCell"/>
</dbReference>
<evidence type="ECO:0000313" key="7">
    <source>
        <dbReference type="EMBL" id="MBB4642144.1"/>
    </source>
</evidence>